<proteinExistence type="predicted"/>
<name>A0A317XZ55_9BASI</name>
<feature type="compositionally biased region" description="Low complexity" evidence="1">
    <location>
        <begin position="42"/>
        <end position="54"/>
    </location>
</feature>
<feature type="region of interest" description="Disordered" evidence="1">
    <location>
        <begin position="1"/>
        <end position="54"/>
    </location>
</feature>
<dbReference type="InParanoid" id="A0A317XZ55"/>
<sequence length="182" mass="19609">MQAELIRNRSRPIQSALGQRDRHSAPSAAAAVHPPPSPVFKPPTSHSHSHSPGPVVLPLQRQLSKCDNFLPALPAICRRLFCCPVVHLARLCQRQTHSSVSWQMCFSPLSPVSVTPNTLPILRCSSTSRMCRIHGSLSGCNAAFGAVDGRQFFPAGETCHLSNQANSTAATAVSFPTLRVDP</sequence>
<dbReference type="EMBL" id="KZ819188">
    <property type="protein sequence ID" value="PWZ03576.1"/>
    <property type="molecule type" value="Genomic_DNA"/>
</dbReference>
<accession>A0A317XZ55</accession>
<organism evidence="2 3">
    <name type="scientific">Testicularia cyperi</name>
    <dbReference type="NCBI Taxonomy" id="1882483"/>
    <lineage>
        <taxon>Eukaryota</taxon>
        <taxon>Fungi</taxon>
        <taxon>Dikarya</taxon>
        <taxon>Basidiomycota</taxon>
        <taxon>Ustilaginomycotina</taxon>
        <taxon>Ustilaginomycetes</taxon>
        <taxon>Ustilaginales</taxon>
        <taxon>Anthracoideaceae</taxon>
        <taxon>Testicularia</taxon>
    </lineage>
</organism>
<protein>
    <submittedName>
        <fullName evidence="2">Uncharacterized protein</fullName>
    </submittedName>
</protein>
<reference evidence="2 3" key="1">
    <citation type="journal article" date="2018" name="Mol. Biol. Evol.">
        <title>Broad Genomic Sampling Reveals a Smut Pathogenic Ancestry of the Fungal Clade Ustilaginomycotina.</title>
        <authorList>
            <person name="Kijpornyongpan T."/>
            <person name="Mondo S.J."/>
            <person name="Barry K."/>
            <person name="Sandor L."/>
            <person name="Lee J."/>
            <person name="Lipzen A."/>
            <person name="Pangilinan J."/>
            <person name="LaButti K."/>
            <person name="Hainaut M."/>
            <person name="Henrissat B."/>
            <person name="Grigoriev I.V."/>
            <person name="Spatafora J.W."/>
            <person name="Aime M.C."/>
        </authorList>
    </citation>
    <scope>NUCLEOTIDE SEQUENCE [LARGE SCALE GENOMIC DNA]</scope>
    <source>
        <strain evidence="2 3">MCA 3645</strain>
    </source>
</reference>
<dbReference type="Proteomes" id="UP000246740">
    <property type="component" value="Unassembled WGS sequence"/>
</dbReference>
<evidence type="ECO:0000256" key="1">
    <source>
        <dbReference type="SAM" id="MobiDB-lite"/>
    </source>
</evidence>
<evidence type="ECO:0000313" key="3">
    <source>
        <dbReference type="Proteomes" id="UP000246740"/>
    </source>
</evidence>
<keyword evidence="3" id="KW-1185">Reference proteome</keyword>
<evidence type="ECO:0000313" key="2">
    <source>
        <dbReference type="EMBL" id="PWZ03576.1"/>
    </source>
</evidence>
<gene>
    <name evidence="2" type="ORF">BCV70DRAFT_19720</name>
</gene>
<dbReference type="AlphaFoldDB" id="A0A317XZ55"/>